<organism evidence="1 2">
    <name type="scientific">Rhizoctonia solani</name>
    <dbReference type="NCBI Taxonomy" id="456999"/>
    <lineage>
        <taxon>Eukaryota</taxon>
        <taxon>Fungi</taxon>
        <taxon>Dikarya</taxon>
        <taxon>Basidiomycota</taxon>
        <taxon>Agaricomycotina</taxon>
        <taxon>Agaricomycetes</taxon>
        <taxon>Cantharellales</taxon>
        <taxon>Ceratobasidiaceae</taxon>
        <taxon>Rhizoctonia</taxon>
    </lineage>
</organism>
<gene>
    <name evidence="1" type="ORF">RDB_LOCUS131990</name>
</gene>
<protein>
    <submittedName>
        <fullName evidence="1">Uncharacterized protein</fullName>
    </submittedName>
</protein>
<reference evidence="1" key="1">
    <citation type="submission" date="2021-01" db="EMBL/GenBank/DDBJ databases">
        <authorList>
            <person name="Kaushik A."/>
        </authorList>
    </citation>
    <scope>NUCLEOTIDE SEQUENCE</scope>
    <source>
        <strain evidence="1">AG6-10EEA</strain>
    </source>
</reference>
<sequence length="467" mass="52239">MAKLSAVEFALCVLSMFGRVIDENRMAVQVLLEAIKSYNPLTHQFGKRAVKQAGYGGRSSLRALAAFFGKDYNMKELRTDEGGQAVLHTILDPVLGSLTRSELVKLREDVDEAIKLASSAPMNEVRARVIGFVRKAWEDGRREHWMAAWKAMKAQGTRPVQVGSNNHNQPTSILVEVPTIDSVGDFAVVPVISALKRRRRVPINRPSASFPSPVDVCLGRSSLSSNQPNEDYTPLWPAHGRIVLYPNPASSEEKALLLDFKFPPAGILPSTAPDTSSTAISSMDTEQTLEMSAKLRRWEDEWEKEQLGSWKAAIEQDEALWFIVECTRDKRIWHPHGWKKLDPTARSAHKKTTFKFPAPCSVVSPSTATATRPASSERPLETDAQYKKWEDNWETEQLGKWSAGLKMQMRKEEGGLWSRLAMAWKSERVDLWAGIAEEELEGVNMDSMDWTTSTTLATKLGRLFGLA</sequence>
<dbReference type="AlphaFoldDB" id="A0A8H3D6Q8"/>
<name>A0A8H3D6Q8_9AGAM</name>
<dbReference type="Proteomes" id="UP000663853">
    <property type="component" value="Unassembled WGS sequence"/>
</dbReference>
<comment type="caution">
    <text evidence="1">The sequence shown here is derived from an EMBL/GenBank/DDBJ whole genome shotgun (WGS) entry which is preliminary data.</text>
</comment>
<accession>A0A8H3D6Q8</accession>
<dbReference type="EMBL" id="CAJMXA010003714">
    <property type="protein sequence ID" value="CAE6512994.1"/>
    <property type="molecule type" value="Genomic_DNA"/>
</dbReference>
<evidence type="ECO:0000313" key="2">
    <source>
        <dbReference type="Proteomes" id="UP000663853"/>
    </source>
</evidence>
<evidence type="ECO:0000313" key="1">
    <source>
        <dbReference type="EMBL" id="CAE6512994.1"/>
    </source>
</evidence>
<proteinExistence type="predicted"/>